<dbReference type="InterPro" id="IPR002933">
    <property type="entry name" value="Peptidase_M20"/>
</dbReference>
<evidence type="ECO:0000313" key="9">
    <source>
        <dbReference type="EMBL" id="GAB1317397.1"/>
    </source>
</evidence>
<name>A0ABQ0GI37_9PEZI</name>
<gene>
    <name evidence="9" type="ORF">MFIFM68171_07607</name>
</gene>
<organism evidence="9 10">
    <name type="scientific">Madurella fahalii</name>
    <dbReference type="NCBI Taxonomy" id="1157608"/>
    <lineage>
        <taxon>Eukaryota</taxon>
        <taxon>Fungi</taxon>
        <taxon>Dikarya</taxon>
        <taxon>Ascomycota</taxon>
        <taxon>Pezizomycotina</taxon>
        <taxon>Sordariomycetes</taxon>
        <taxon>Sordariomycetidae</taxon>
        <taxon>Sordariales</taxon>
        <taxon>Sordariales incertae sedis</taxon>
        <taxon>Madurella</taxon>
    </lineage>
</organism>
<dbReference type="Proteomes" id="UP001628179">
    <property type="component" value="Unassembled WGS sequence"/>
</dbReference>
<dbReference type="InterPro" id="IPR011650">
    <property type="entry name" value="Peptidase_M20_dimer"/>
</dbReference>
<dbReference type="CDD" id="cd05652">
    <property type="entry name" value="M20_ArgE_DapE-like_fungal"/>
    <property type="match status" value="1"/>
</dbReference>
<feature type="chain" id="PRO_5046775179" evidence="7">
    <location>
        <begin position="21"/>
        <end position="425"/>
    </location>
</feature>
<dbReference type="Gene3D" id="3.40.630.10">
    <property type="entry name" value="Zn peptidases"/>
    <property type="match status" value="1"/>
</dbReference>
<accession>A0ABQ0GI37</accession>
<comment type="caution">
    <text evidence="9">The sequence shown here is derived from an EMBL/GenBank/DDBJ whole genome shotgun (WGS) entry which is preliminary data.</text>
</comment>
<evidence type="ECO:0000256" key="2">
    <source>
        <dbReference type="ARBA" id="ARBA00006247"/>
    </source>
</evidence>
<feature type="region of interest" description="Disordered" evidence="6">
    <location>
        <begin position="26"/>
        <end position="49"/>
    </location>
</feature>
<dbReference type="GeneID" id="98178350"/>
<dbReference type="SUPFAM" id="SSF53187">
    <property type="entry name" value="Zn-dependent exopeptidases"/>
    <property type="match status" value="1"/>
</dbReference>
<evidence type="ECO:0000256" key="1">
    <source>
        <dbReference type="ARBA" id="ARBA00001947"/>
    </source>
</evidence>
<reference evidence="9 10" key="1">
    <citation type="submission" date="2024-09" db="EMBL/GenBank/DDBJ databases">
        <title>Itraconazole resistance in Madurella fahalii resulting from another homologue of gene encoding cytochrome P450 14-alpha sterol demethylase (CYP51).</title>
        <authorList>
            <person name="Yoshioka I."/>
            <person name="Fahal A.H."/>
            <person name="Kaneko S."/>
            <person name="Yaguchi T."/>
        </authorList>
    </citation>
    <scope>NUCLEOTIDE SEQUENCE [LARGE SCALE GENOMIC DNA]</scope>
    <source>
        <strain evidence="9 10">IFM 68171</strain>
    </source>
</reference>
<keyword evidence="10" id="KW-1185">Reference proteome</keyword>
<evidence type="ECO:0000256" key="3">
    <source>
        <dbReference type="ARBA" id="ARBA00022723"/>
    </source>
</evidence>
<feature type="domain" description="Peptidase M20 dimerisation" evidence="8">
    <location>
        <begin position="237"/>
        <end position="323"/>
    </location>
</feature>
<evidence type="ECO:0000256" key="7">
    <source>
        <dbReference type="SAM" id="SignalP"/>
    </source>
</evidence>
<sequence length="425" mass="45154">MKPTAQFLLLCSALCSLSSASLTDSQRPLGASTIPGTDPHQAHPQRDAPSYRQSLLSLHKDLVQIPSISGTERDAAVFLESYLTKYGYTVELQQLPSESRYNVLAFPPSTNTNRDLADRVLITSHIDVVPPYIPYRINDTTVPPSYDFTDPSITPSTLLSGRGSVDAKASVAAQIIAIRELLSSGDIPADQVALLYVVGEEVGGEGMKYFSSVLGNDSIKLKSAVFGEPTENKLACGHKGIAGATLTARGKAGHSGYPWLGKSATEVLIRALERLLRADLGSSERFGNTTVNVGVLQGGVAANVIAKEASAKLSIRVAVGDQATGAAIVQARTREVLAAVDEEAFTLEWVTGYGPVECECAVEGFETMVANYGTDVPHLEGDHVSYLYGPGSILVAHGDDEGLRVGDLEDAVEGYKRLIVHAIKA</sequence>
<protein>
    <submittedName>
        <fullName evidence="9">Peptidase M20 dimerization domain-containing protein</fullName>
    </submittedName>
</protein>
<comment type="similarity">
    <text evidence="2">Belongs to the peptidase M20A family.</text>
</comment>
<dbReference type="Pfam" id="PF01546">
    <property type="entry name" value="Peptidase_M20"/>
    <property type="match status" value="1"/>
</dbReference>
<evidence type="ECO:0000259" key="8">
    <source>
        <dbReference type="Pfam" id="PF07687"/>
    </source>
</evidence>
<evidence type="ECO:0000313" key="10">
    <source>
        <dbReference type="Proteomes" id="UP001628179"/>
    </source>
</evidence>
<dbReference type="InterPro" id="IPR036264">
    <property type="entry name" value="Bact_exopeptidase_dim_dom"/>
</dbReference>
<keyword evidence="3" id="KW-0479">Metal-binding</keyword>
<dbReference type="InterPro" id="IPR001261">
    <property type="entry name" value="ArgE/DapE_CS"/>
</dbReference>
<dbReference type="Pfam" id="PF07687">
    <property type="entry name" value="M20_dimer"/>
    <property type="match status" value="1"/>
</dbReference>
<dbReference type="Gene3D" id="3.30.70.360">
    <property type="match status" value="1"/>
</dbReference>
<proteinExistence type="inferred from homology"/>
<dbReference type="EMBL" id="BAAFSV010000004">
    <property type="protein sequence ID" value="GAB1317397.1"/>
    <property type="molecule type" value="Genomic_DNA"/>
</dbReference>
<evidence type="ECO:0000256" key="4">
    <source>
        <dbReference type="ARBA" id="ARBA00022801"/>
    </source>
</evidence>
<comment type="cofactor">
    <cofactor evidence="1">
        <name>Zn(2+)</name>
        <dbReference type="ChEBI" id="CHEBI:29105"/>
    </cofactor>
</comment>
<keyword evidence="4" id="KW-0378">Hydrolase</keyword>
<evidence type="ECO:0000256" key="6">
    <source>
        <dbReference type="SAM" id="MobiDB-lite"/>
    </source>
</evidence>
<dbReference type="SUPFAM" id="SSF55031">
    <property type="entry name" value="Bacterial exopeptidase dimerisation domain"/>
    <property type="match status" value="1"/>
</dbReference>
<keyword evidence="5" id="KW-0862">Zinc</keyword>
<evidence type="ECO:0000256" key="5">
    <source>
        <dbReference type="ARBA" id="ARBA00022833"/>
    </source>
</evidence>
<dbReference type="PANTHER" id="PTHR43808">
    <property type="entry name" value="ACETYLORNITHINE DEACETYLASE"/>
    <property type="match status" value="1"/>
</dbReference>
<dbReference type="PROSITE" id="PS00758">
    <property type="entry name" value="ARGE_DAPE_CPG2_1"/>
    <property type="match status" value="1"/>
</dbReference>
<dbReference type="RefSeq" id="XP_070919128.1">
    <property type="nucleotide sequence ID" value="XM_071063027.1"/>
</dbReference>
<keyword evidence="7" id="KW-0732">Signal</keyword>
<dbReference type="PANTHER" id="PTHR43808:SF30">
    <property type="entry name" value="ACETYLORNITHINE DEACETYLASE"/>
    <property type="match status" value="1"/>
</dbReference>
<feature type="signal peptide" evidence="7">
    <location>
        <begin position="1"/>
        <end position="20"/>
    </location>
</feature>
<dbReference type="InterPro" id="IPR050072">
    <property type="entry name" value="Peptidase_M20A"/>
</dbReference>